<reference evidence="2 3" key="1">
    <citation type="submission" date="2024-01" db="EMBL/GenBank/DDBJ databases">
        <title>Genome assemblies of Stephania.</title>
        <authorList>
            <person name="Yang L."/>
        </authorList>
    </citation>
    <scope>NUCLEOTIDE SEQUENCE [LARGE SCALE GENOMIC DNA]</scope>
    <source>
        <strain evidence="2">YNDBR</strain>
        <tissue evidence="2">Leaf</tissue>
    </source>
</reference>
<organism evidence="2 3">
    <name type="scientific">Stephania yunnanensis</name>
    <dbReference type="NCBI Taxonomy" id="152371"/>
    <lineage>
        <taxon>Eukaryota</taxon>
        <taxon>Viridiplantae</taxon>
        <taxon>Streptophyta</taxon>
        <taxon>Embryophyta</taxon>
        <taxon>Tracheophyta</taxon>
        <taxon>Spermatophyta</taxon>
        <taxon>Magnoliopsida</taxon>
        <taxon>Ranunculales</taxon>
        <taxon>Menispermaceae</taxon>
        <taxon>Menispermoideae</taxon>
        <taxon>Cissampelideae</taxon>
        <taxon>Stephania</taxon>
    </lineage>
</organism>
<dbReference type="EMBL" id="JBBNAF010000008">
    <property type="protein sequence ID" value="KAK9121639.1"/>
    <property type="molecule type" value="Genomic_DNA"/>
</dbReference>
<evidence type="ECO:0000259" key="1">
    <source>
        <dbReference type="Pfam" id="PF02797"/>
    </source>
</evidence>
<evidence type="ECO:0000313" key="2">
    <source>
        <dbReference type="EMBL" id="KAK9121639.1"/>
    </source>
</evidence>
<dbReference type="InterPro" id="IPR016039">
    <property type="entry name" value="Thiolase-like"/>
</dbReference>
<proteinExistence type="predicted"/>
<accession>A0AAP0ITW8</accession>
<sequence length="173" mass="19676">MRVTQVYGVFNREVKESSCSVLPSSNTIVYALQYMIEESLKRNHNEKKQNGDEWGLLLAFGPGITFEGILGRKLIATLMIKSSSNFHRDHSPCDGFEEVWICPGISQAWYEHGENGDEGPQNFHAMDCHIDDADVRGYDPTPYREMLHNVAVQVSIGMSWKNHQTPKHANYMT</sequence>
<dbReference type="Gene3D" id="3.40.47.10">
    <property type="match status" value="1"/>
</dbReference>
<dbReference type="Proteomes" id="UP001420932">
    <property type="component" value="Unassembled WGS sequence"/>
</dbReference>
<dbReference type="GO" id="GO:0016746">
    <property type="term" value="F:acyltransferase activity"/>
    <property type="evidence" value="ECO:0007669"/>
    <property type="project" value="InterPro"/>
</dbReference>
<name>A0AAP0ITW8_9MAGN</name>
<dbReference type="AlphaFoldDB" id="A0AAP0ITW8"/>
<comment type="caution">
    <text evidence="2">The sequence shown here is derived from an EMBL/GenBank/DDBJ whole genome shotgun (WGS) entry which is preliminary data.</text>
</comment>
<dbReference type="SUPFAM" id="SSF53901">
    <property type="entry name" value="Thiolase-like"/>
    <property type="match status" value="1"/>
</dbReference>
<protein>
    <recommendedName>
        <fullName evidence="1">Chalcone/stilbene synthase C-terminal domain-containing protein</fullName>
    </recommendedName>
</protein>
<evidence type="ECO:0000313" key="3">
    <source>
        <dbReference type="Proteomes" id="UP001420932"/>
    </source>
</evidence>
<dbReference type="InterPro" id="IPR012328">
    <property type="entry name" value="Chalcone/stilbene_synt_C"/>
</dbReference>
<dbReference type="Pfam" id="PF02797">
    <property type="entry name" value="Chal_sti_synt_C"/>
    <property type="match status" value="1"/>
</dbReference>
<gene>
    <name evidence="2" type="ORF">Syun_019256</name>
</gene>
<keyword evidence="3" id="KW-1185">Reference proteome</keyword>
<feature type="domain" description="Chalcone/stilbene synthase C-terminal" evidence="1">
    <location>
        <begin position="24"/>
        <end position="72"/>
    </location>
</feature>